<dbReference type="Proteomes" id="UP000317646">
    <property type="component" value="Unassembled WGS sequence"/>
</dbReference>
<dbReference type="GO" id="GO:0046685">
    <property type="term" value="P:response to arsenic-containing substance"/>
    <property type="evidence" value="ECO:0007669"/>
    <property type="project" value="UniProtKB-KW"/>
</dbReference>
<dbReference type="CDD" id="cd16345">
    <property type="entry name" value="LMWP_ArsC"/>
    <property type="match status" value="1"/>
</dbReference>
<accession>A0A502HDI7</accession>
<proteinExistence type="predicted"/>
<evidence type="ECO:0000259" key="2">
    <source>
        <dbReference type="SMART" id="SM00226"/>
    </source>
</evidence>
<dbReference type="EMBL" id="RCYZ01000001">
    <property type="protein sequence ID" value="TPG72074.1"/>
    <property type="molecule type" value="Genomic_DNA"/>
</dbReference>
<organism evidence="3 4">
    <name type="scientific">Hymenobacter nivis</name>
    <dbReference type="NCBI Taxonomy" id="1850093"/>
    <lineage>
        <taxon>Bacteria</taxon>
        <taxon>Pseudomonadati</taxon>
        <taxon>Bacteroidota</taxon>
        <taxon>Cytophagia</taxon>
        <taxon>Cytophagales</taxon>
        <taxon>Hymenobacteraceae</taxon>
        <taxon>Hymenobacter</taxon>
    </lineage>
</organism>
<dbReference type="RefSeq" id="WP_140464765.1">
    <property type="nucleotide sequence ID" value="NZ_RCYZ01000001.1"/>
</dbReference>
<feature type="domain" description="Phosphotyrosine protein phosphatase I" evidence="2">
    <location>
        <begin position="3"/>
        <end position="136"/>
    </location>
</feature>
<gene>
    <name evidence="3" type="ORF">EAH73_02170</name>
</gene>
<reference evidence="3 4" key="1">
    <citation type="journal article" date="2019" name="Environ. Microbiol.">
        <title>Species interactions and distinct microbial communities in high Arctic permafrost affected cryosols are associated with the CH4 and CO2 gas fluxes.</title>
        <authorList>
            <person name="Altshuler I."/>
            <person name="Hamel J."/>
            <person name="Turney S."/>
            <person name="Magnuson E."/>
            <person name="Levesque R."/>
            <person name="Greer C."/>
            <person name="Whyte L.G."/>
        </authorList>
    </citation>
    <scope>NUCLEOTIDE SEQUENCE [LARGE SCALE GENOMIC DNA]</scope>
    <source>
        <strain evidence="3 4">S9.2P</strain>
    </source>
</reference>
<dbReference type="InterPro" id="IPR036196">
    <property type="entry name" value="Ptyr_pPase_sf"/>
</dbReference>
<dbReference type="PANTHER" id="PTHR43428">
    <property type="entry name" value="ARSENATE REDUCTASE"/>
    <property type="match status" value="1"/>
</dbReference>
<dbReference type="SMART" id="SM00226">
    <property type="entry name" value="LMWPc"/>
    <property type="match status" value="1"/>
</dbReference>
<dbReference type="SUPFAM" id="SSF52788">
    <property type="entry name" value="Phosphotyrosine protein phosphatases I"/>
    <property type="match status" value="1"/>
</dbReference>
<dbReference type="Pfam" id="PF01451">
    <property type="entry name" value="LMWPc"/>
    <property type="match status" value="1"/>
</dbReference>
<dbReference type="OrthoDB" id="9799096at2"/>
<sequence length="144" mass="15421">MKPNILVLCTGNSCRSQLLHGYLQQLLGDRAAVYSAGVEVHGVNPKAVQVMAEDGVDISRYTSNHVDEYAAVLFAYVLTVCDHAQEVCPVFPAAATQLHHNFPDPAKATGTPEEILGQFRAVRNQVKAYAQAFAGTYFGVGAAA</sequence>
<dbReference type="Gene3D" id="3.40.50.2300">
    <property type="match status" value="1"/>
</dbReference>
<protein>
    <submittedName>
        <fullName evidence="3">Arsenate reductase ArsC</fullName>
    </submittedName>
</protein>
<keyword evidence="1" id="KW-0059">Arsenical resistance</keyword>
<comment type="caution">
    <text evidence="3">The sequence shown here is derived from an EMBL/GenBank/DDBJ whole genome shotgun (WGS) entry which is preliminary data.</text>
</comment>
<dbReference type="AlphaFoldDB" id="A0A502HDI7"/>
<name>A0A502HDI7_9BACT</name>
<evidence type="ECO:0000256" key="1">
    <source>
        <dbReference type="ARBA" id="ARBA00022849"/>
    </source>
</evidence>
<evidence type="ECO:0000313" key="4">
    <source>
        <dbReference type="Proteomes" id="UP000317646"/>
    </source>
</evidence>
<evidence type="ECO:0000313" key="3">
    <source>
        <dbReference type="EMBL" id="TPG72074.1"/>
    </source>
</evidence>
<keyword evidence="4" id="KW-1185">Reference proteome</keyword>
<dbReference type="PANTHER" id="PTHR43428:SF1">
    <property type="entry name" value="ARSENATE REDUCTASE"/>
    <property type="match status" value="1"/>
</dbReference>
<dbReference type="InterPro" id="IPR023485">
    <property type="entry name" value="Ptyr_pPase"/>
</dbReference>